<evidence type="ECO:0000256" key="1">
    <source>
        <dbReference type="SAM" id="MobiDB-lite"/>
    </source>
</evidence>
<feature type="region of interest" description="Disordered" evidence="1">
    <location>
        <begin position="41"/>
        <end position="67"/>
    </location>
</feature>
<organism evidence="2 3">
    <name type="scientific">Tolypocladium ophioglossoides (strain CBS 100239)</name>
    <name type="common">Snaketongue truffleclub</name>
    <name type="synonym">Elaphocordyceps ophioglossoides</name>
    <dbReference type="NCBI Taxonomy" id="1163406"/>
    <lineage>
        <taxon>Eukaryota</taxon>
        <taxon>Fungi</taxon>
        <taxon>Dikarya</taxon>
        <taxon>Ascomycota</taxon>
        <taxon>Pezizomycotina</taxon>
        <taxon>Sordariomycetes</taxon>
        <taxon>Hypocreomycetidae</taxon>
        <taxon>Hypocreales</taxon>
        <taxon>Ophiocordycipitaceae</taxon>
        <taxon>Tolypocladium</taxon>
    </lineage>
</organism>
<protein>
    <submittedName>
        <fullName evidence="2">Uncharacterized protein</fullName>
    </submittedName>
</protein>
<evidence type="ECO:0000313" key="2">
    <source>
        <dbReference type="EMBL" id="KND89055.1"/>
    </source>
</evidence>
<evidence type="ECO:0000313" key="3">
    <source>
        <dbReference type="Proteomes" id="UP000036947"/>
    </source>
</evidence>
<sequence length="206" mass="22561">MQVSWLDPRGNSISIDWNNVNLGQGKGSAAPSHFDRPFRKTTDSSNTYKNNYKNWPHPTRNATQKPKHRVCPVRTLSLLNITNASLATSTMATYKHCMILLLGLLALATNVFATRVRYVASFDNGIGKDPGSTGRNGQIADAHAKPLLDGISQWSSGKYKASQHAQTKIITVVPAQRVKTKGEASQAVQDMVHLVCTKLKECGKTD</sequence>
<gene>
    <name evidence="2" type="ORF">TOPH_06262</name>
</gene>
<feature type="compositionally biased region" description="Polar residues" evidence="1">
    <location>
        <begin position="43"/>
        <end position="53"/>
    </location>
</feature>
<keyword evidence="3" id="KW-1185">Reference proteome</keyword>
<accession>A0A0L0N5H5</accession>
<name>A0A0L0N5H5_TOLOC</name>
<dbReference type="AlphaFoldDB" id="A0A0L0N5H5"/>
<proteinExistence type="predicted"/>
<dbReference type="EMBL" id="LFRF01000021">
    <property type="protein sequence ID" value="KND89055.1"/>
    <property type="molecule type" value="Genomic_DNA"/>
</dbReference>
<reference evidence="2 3" key="1">
    <citation type="journal article" date="2015" name="BMC Genomics">
        <title>The genome of the truffle-parasite Tolypocladium ophioglossoides and the evolution of antifungal peptaibiotics.</title>
        <authorList>
            <person name="Quandt C.A."/>
            <person name="Bushley K.E."/>
            <person name="Spatafora J.W."/>
        </authorList>
    </citation>
    <scope>NUCLEOTIDE SEQUENCE [LARGE SCALE GENOMIC DNA]</scope>
    <source>
        <strain evidence="2 3">CBS 100239</strain>
    </source>
</reference>
<comment type="caution">
    <text evidence="2">The sequence shown here is derived from an EMBL/GenBank/DDBJ whole genome shotgun (WGS) entry which is preliminary data.</text>
</comment>
<dbReference type="Proteomes" id="UP000036947">
    <property type="component" value="Unassembled WGS sequence"/>
</dbReference>